<keyword evidence="1" id="KW-0732">Signal</keyword>
<dbReference type="Proteomes" id="UP000475325">
    <property type="component" value="Unassembled WGS sequence"/>
</dbReference>
<evidence type="ECO:0000313" key="2">
    <source>
        <dbReference type="EMBL" id="KAF3101217.1"/>
    </source>
</evidence>
<dbReference type="EMBL" id="WIQW01000024">
    <property type="protein sequence ID" value="KAF3101217.1"/>
    <property type="molecule type" value="Genomic_DNA"/>
</dbReference>
<gene>
    <name evidence="2" type="ORF">TWF102_005015</name>
</gene>
<feature type="chain" id="PRO_5028950816" evidence="1">
    <location>
        <begin position="28"/>
        <end position="188"/>
    </location>
</feature>
<name>A0A7C8NRY4_ORBOL</name>
<evidence type="ECO:0000256" key="1">
    <source>
        <dbReference type="SAM" id="SignalP"/>
    </source>
</evidence>
<dbReference type="AlphaFoldDB" id="A0A7C8NRY4"/>
<organism evidence="2 3">
    <name type="scientific">Orbilia oligospora</name>
    <name type="common">Nematode-trapping fungus</name>
    <name type="synonym">Arthrobotrys oligospora</name>
    <dbReference type="NCBI Taxonomy" id="2813651"/>
    <lineage>
        <taxon>Eukaryota</taxon>
        <taxon>Fungi</taxon>
        <taxon>Dikarya</taxon>
        <taxon>Ascomycota</taxon>
        <taxon>Pezizomycotina</taxon>
        <taxon>Orbiliomycetes</taxon>
        <taxon>Orbiliales</taxon>
        <taxon>Orbiliaceae</taxon>
        <taxon>Orbilia</taxon>
    </lineage>
</organism>
<reference evidence="2 3" key="1">
    <citation type="submission" date="2019-06" db="EMBL/GenBank/DDBJ databases">
        <authorList>
            <person name="Palmer J.M."/>
        </authorList>
    </citation>
    <scope>NUCLEOTIDE SEQUENCE [LARGE SCALE GENOMIC DNA]</scope>
    <source>
        <strain evidence="2 3">TWF102</strain>
    </source>
</reference>
<comment type="caution">
    <text evidence="2">The sequence shown here is derived from an EMBL/GenBank/DDBJ whole genome shotgun (WGS) entry which is preliminary data.</text>
</comment>
<sequence length="188" mass="21102">MSGDICAGWNSEALIPLLLCFTTKLESLDYGGTVLPIMYPSPTAREGIRIHEYCSGQGYRWQPKSNHDDGFDWFDECWGTRDKGASWFYSVLNRKTPLPGLSHLRKFTHGGCINDNHWPGEYLSQIMLLPRLEEWSSFPNLQELVISVPIHPSLSSLLARHLQLENSSSSTVVSLKGKLNLLPSLQAA</sequence>
<proteinExistence type="predicted"/>
<evidence type="ECO:0000313" key="3">
    <source>
        <dbReference type="Proteomes" id="UP000475325"/>
    </source>
</evidence>
<protein>
    <submittedName>
        <fullName evidence="2">Uncharacterized protein</fullName>
    </submittedName>
</protein>
<feature type="signal peptide" evidence="1">
    <location>
        <begin position="1"/>
        <end position="27"/>
    </location>
</feature>
<accession>A0A7C8NRY4</accession>